<gene>
    <name evidence="1" type="ORF">CBR_g37080</name>
</gene>
<dbReference type="EMBL" id="BFEA01000437">
    <property type="protein sequence ID" value="GBG83366.1"/>
    <property type="molecule type" value="Genomic_DNA"/>
</dbReference>
<proteinExistence type="predicted"/>
<name>A0A388LM11_CHABU</name>
<dbReference type="Gramene" id="GBG83366">
    <property type="protein sequence ID" value="GBG83366"/>
    <property type="gene ID" value="CBR_g37080"/>
</dbReference>
<comment type="caution">
    <text evidence="1">The sequence shown here is derived from an EMBL/GenBank/DDBJ whole genome shotgun (WGS) entry which is preliminary data.</text>
</comment>
<sequence>MMMGLAFAVGGREGDWSLVVPRSVVDIYGEEAGVELVKQWEKLSMAAEGVFANLALDASSFDIRVLDRSNGTLLKLGRCNVFRNWSIEKLRASFGREHRLETEKGLDVLLTFLNRNAFCTINRPSGKGKFLVIERGLIERMLDHWILGELLARYTLARVFGKTIDELNEEELEIVKVACEAESKAWKGRGRWDFAALGIVIALSGGSRRELVVELLRGMEAELWGRCRVTTPKTLVSKILKEASKEERDLLLLEDLFKFGEGAWITTLGCKRLGLDSKSVFADGGANLSLAVSWRSLTRRYAQDDRPIFIPLSNEISAGNTNLE</sequence>
<evidence type="ECO:0000313" key="1">
    <source>
        <dbReference type="EMBL" id="GBG83366.1"/>
    </source>
</evidence>
<dbReference type="Proteomes" id="UP000265515">
    <property type="component" value="Unassembled WGS sequence"/>
</dbReference>
<reference evidence="1 2" key="1">
    <citation type="journal article" date="2018" name="Cell">
        <title>The Chara Genome: Secondary Complexity and Implications for Plant Terrestrialization.</title>
        <authorList>
            <person name="Nishiyama T."/>
            <person name="Sakayama H."/>
            <person name="Vries J.D."/>
            <person name="Buschmann H."/>
            <person name="Saint-Marcoux D."/>
            <person name="Ullrich K.K."/>
            <person name="Haas F.B."/>
            <person name="Vanderstraeten L."/>
            <person name="Becker D."/>
            <person name="Lang D."/>
            <person name="Vosolsobe S."/>
            <person name="Rombauts S."/>
            <person name="Wilhelmsson P.K.I."/>
            <person name="Janitza P."/>
            <person name="Kern R."/>
            <person name="Heyl A."/>
            <person name="Rumpler F."/>
            <person name="Villalobos L.I.A.C."/>
            <person name="Clay J.M."/>
            <person name="Skokan R."/>
            <person name="Toyoda A."/>
            <person name="Suzuki Y."/>
            <person name="Kagoshima H."/>
            <person name="Schijlen E."/>
            <person name="Tajeshwar N."/>
            <person name="Catarino B."/>
            <person name="Hetherington A.J."/>
            <person name="Saltykova A."/>
            <person name="Bonnot C."/>
            <person name="Breuninger H."/>
            <person name="Symeonidi A."/>
            <person name="Radhakrishnan G.V."/>
            <person name="Van Nieuwerburgh F."/>
            <person name="Deforce D."/>
            <person name="Chang C."/>
            <person name="Karol K.G."/>
            <person name="Hedrich R."/>
            <person name="Ulvskov P."/>
            <person name="Glockner G."/>
            <person name="Delwiche C.F."/>
            <person name="Petrasek J."/>
            <person name="Van de Peer Y."/>
            <person name="Friml J."/>
            <person name="Beilby M."/>
            <person name="Dolan L."/>
            <person name="Kohara Y."/>
            <person name="Sugano S."/>
            <person name="Fujiyama A."/>
            <person name="Delaux P.-M."/>
            <person name="Quint M."/>
            <person name="TheiBen G."/>
            <person name="Hagemann M."/>
            <person name="Harholt J."/>
            <person name="Dunand C."/>
            <person name="Zachgo S."/>
            <person name="Langdale J."/>
            <person name="Maumus F."/>
            <person name="Straeten D.V.D."/>
            <person name="Gould S.B."/>
            <person name="Rensing S.A."/>
        </authorList>
    </citation>
    <scope>NUCLEOTIDE SEQUENCE [LARGE SCALE GENOMIC DNA]</scope>
    <source>
        <strain evidence="1 2">S276</strain>
    </source>
</reference>
<protein>
    <submittedName>
        <fullName evidence="1">Uncharacterized protein</fullName>
    </submittedName>
</protein>
<evidence type="ECO:0000313" key="2">
    <source>
        <dbReference type="Proteomes" id="UP000265515"/>
    </source>
</evidence>
<dbReference type="AlphaFoldDB" id="A0A388LM11"/>
<organism evidence="1 2">
    <name type="scientific">Chara braunii</name>
    <name type="common">Braun's stonewort</name>
    <dbReference type="NCBI Taxonomy" id="69332"/>
    <lineage>
        <taxon>Eukaryota</taxon>
        <taxon>Viridiplantae</taxon>
        <taxon>Streptophyta</taxon>
        <taxon>Charophyceae</taxon>
        <taxon>Charales</taxon>
        <taxon>Characeae</taxon>
        <taxon>Chara</taxon>
    </lineage>
</organism>
<keyword evidence="2" id="KW-1185">Reference proteome</keyword>
<accession>A0A388LM11</accession>